<feature type="region of interest" description="Disordered" evidence="1">
    <location>
        <begin position="31"/>
        <end position="60"/>
    </location>
</feature>
<gene>
    <name evidence="2" type="ORF">GOODEAATRI_034322</name>
</gene>
<evidence type="ECO:0000256" key="1">
    <source>
        <dbReference type="SAM" id="MobiDB-lite"/>
    </source>
</evidence>
<feature type="non-terminal residue" evidence="2">
    <location>
        <position position="1"/>
    </location>
</feature>
<evidence type="ECO:0000313" key="2">
    <source>
        <dbReference type="EMBL" id="MEQ2173655.1"/>
    </source>
</evidence>
<sequence>GTDDPVITDVCHASMRIISCNCDFCRENVSRKGSRQQRRQNSLSQLKTKQEQEGPALCRL</sequence>
<proteinExistence type="predicted"/>
<accession>A0ABV0NQT3</accession>
<dbReference type="EMBL" id="JAHRIO010048496">
    <property type="protein sequence ID" value="MEQ2173655.1"/>
    <property type="molecule type" value="Genomic_DNA"/>
</dbReference>
<comment type="caution">
    <text evidence="2">The sequence shown here is derived from an EMBL/GenBank/DDBJ whole genome shotgun (WGS) entry which is preliminary data.</text>
</comment>
<evidence type="ECO:0000313" key="3">
    <source>
        <dbReference type="Proteomes" id="UP001476798"/>
    </source>
</evidence>
<organism evidence="2 3">
    <name type="scientific">Goodea atripinnis</name>
    <dbReference type="NCBI Taxonomy" id="208336"/>
    <lineage>
        <taxon>Eukaryota</taxon>
        <taxon>Metazoa</taxon>
        <taxon>Chordata</taxon>
        <taxon>Craniata</taxon>
        <taxon>Vertebrata</taxon>
        <taxon>Euteleostomi</taxon>
        <taxon>Actinopterygii</taxon>
        <taxon>Neopterygii</taxon>
        <taxon>Teleostei</taxon>
        <taxon>Neoteleostei</taxon>
        <taxon>Acanthomorphata</taxon>
        <taxon>Ovalentaria</taxon>
        <taxon>Atherinomorphae</taxon>
        <taxon>Cyprinodontiformes</taxon>
        <taxon>Goodeidae</taxon>
        <taxon>Goodea</taxon>
    </lineage>
</organism>
<protein>
    <submittedName>
        <fullName evidence="2">Uncharacterized protein</fullName>
    </submittedName>
</protein>
<reference evidence="2 3" key="1">
    <citation type="submission" date="2021-06" db="EMBL/GenBank/DDBJ databases">
        <authorList>
            <person name="Palmer J.M."/>
        </authorList>
    </citation>
    <scope>NUCLEOTIDE SEQUENCE [LARGE SCALE GENOMIC DNA]</scope>
    <source>
        <strain evidence="2 3">GA_2019</strain>
        <tissue evidence="2">Muscle</tissue>
    </source>
</reference>
<keyword evidence="3" id="KW-1185">Reference proteome</keyword>
<name>A0ABV0NQT3_9TELE</name>
<dbReference type="Proteomes" id="UP001476798">
    <property type="component" value="Unassembled WGS sequence"/>
</dbReference>